<keyword evidence="2" id="KW-0238">DNA-binding</keyword>
<comment type="caution">
    <text evidence="6">The sequence shown here is derived from an EMBL/GenBank/DDBJ whole genome shotgun (WGS) entry which is preliminary data.</text>
</comment>
<dbReference type="Pfam" id="PF01614">
    <property type="entry name" value="IclR_C"/>
    <property type="match status" value="1"/>
</dbReference>
<dbReference type="RefSeq" id="WP_379739912.1">
    <property type="nucleotide sequence ID" value="NZ_JBHSVN010000002.1"/>
</dbReference>
<accession>A0ABD5UUQ7</accession>
<dbReference type="GO" id="GO:0003677">
    <property type="term" value="F:DNA binding"/>
    <property type="evidence" value="ECO:0007669"/>
    <property type="project" value="UniProtKB-KW"/>
</dbReference>
<dbReference type="SUPFAM" id="SSF55781">
    <property type="entry name" value="GAF domain-like"/>
    <property type="match status" value="1"/>
</dbReference>
<evidence type="ECO:0000256" key="3">
    <source>
        <dbReference type="ARBA" id="ARBA00023163"/>
    </source>
</evidence>
<dbReference type="PROSITE" id="PS51078">
    <property type="entry name" value="ICLR_ED"/>
    <property type="match status" value="1"/>
</dbReference>
<reference evidence="6 7" key="1">
    <citation type="journal article" date="2019" name="Int. J. Syst. Evol. Microbiol.">
        <title>The Global Catalogue of Microorganisms (GCM) 10K type strain sequencing project: providing services to taxonomists for standard genome sequencing and annotation.</title>
        <authorList>
            <consortium name="The Broad Institute Genomics Platform"/>
            <consortium name="The Broad Institute Genome Sequencing Center for Infectious Disease"/>
            <person name="Wu L."/>
            <person name="Ma J."/>
        </authorList>
    </citation>
    <scope>NUCLEOTIDE SEQUENCE [LARGE SCALE GENOMIC DNA]</scope>
    <source>
        <strain evidence="6 7">SKJ47</strain>
    </source>
</reference>
<dbReference type="InterPro" id="IPR036390">
    <property type="entry name" value="WH_DNA-bd_sf"/>
</dbReference>
<feature type="domain" description="IclR-ED" evidence="5">
    <location>
        <begin position="71"/>
        <end position="255"/>
    </location>
</feature>
<keyword evidence="3" id="KW-0804">Transcription</keyword>
<dbReference type="InterPro" id="IPR029016">
    <property type="entry name" value="GAF-like_dom_sf"/>
</dbReference>
<gene>
    <name evidence="6" type="ORF">ACFQE9_02730</name>
</gene>
<dbReference type="InterPro" id="IPR014757">
    <property type="entry name" value="Tscrpt_reg_IclR_C"/>
</dbReference>
<dbReference type="InterPro" id="IPR005471">
    <property type="entry name" value="Tscrpt_reg_IclR_N"/>
</dbReference>
<dbReference type="Gene3D" id="1.10.10.10">
    <property type="entry name" value="Winged helix-like DNA-binding domain superfamily/Winged helix DNA-binding domain"/>
    <property type="match status" value="1"/>
</dbReference>
<protein>
    <submittedName>
        <fullName evidence="6">IclR family transcriptional regulator</fullName>
    </submittedName>
</protein>
<dbReference type="AlphaFoldDB" id="A0ABD5UUQ7"/>
<name>A0ABD5UUQ7_9EURY</name>
<dbReference type="PROSITE" id="PS51077">
    <property type="entry name" value="HTH_ICLR"/>
    <property type="match status" value="1"/>
</dbReference>
<dbReference type="PANTHER" id="PTHR30136:SF35">
    <property type="entry name" value="HTH-TYPE TRANSCRIPTIONAL REGULATOR RV1719"/>
    <property type="match status" value="1"/>
</dbReference>
<organism evidence="6 7">
    <name type="scientific">Halopenitus salinus</name>
    <dbReference type="NCBI Taxonomy" id="1198295"/>
    <lineage>
        <taxon>Archaea</taxon>
        <taxon>Methanobacteriati</taxon>
        <taxon>Methanobacteriota</taxon>
        <taxon>Stenosarchaea group</taxon>
        <taxon>Halobacteria</taxon>
        <taxon>Halobacteriales</taxon>
        <taxon>Haloferacaceae</taxon>
        <taxon>Halopenitus</taxon>
    </lineage>
</organism>
<evidence type="ECO:0000313" key="6">
    <source>
        <dbReference type="EMBL" id="MFC6891538.1"/>
    </source>
</evidence>
<dbReference type="EMBL" id="JBHSXL010000002">
    <property type="protein sequence ID" value="MFC6891538.1"/>
    <property type="molecule type" value="Genomic_DNA"/>
</dbReference>
<dbReference type="GO" id="GO:0006355">
    <property type="term" value="P:regulation of DNA-templated transcription"/>
    <property type="evidence" value="ECO:0007669"/>
    <property type="project" value="UniProtKB-ARBA"/>
</dbReference>
<dbReference type="PANTHER" id="PTHR30136">
    <property type="entry name" value="HELIX-TURN-HELIX TRANSCRIPTIONAL REGULATOR, ICLR FAMILY"/>
    <property type="match status" value="1"/>
</dbReference>
<evidence type="ECO:0000313" key="7">
    <source>
        <dbReference type="Proteomes" id="UP001596296"/>
    </source>
</evidence>
<sequence length="270" mass="30284">MSTENEGPRTIKSVETAFDVLEVIHTHGQIGVTEIANALDISKSAAHHHVTTLAQRNFLAKIDGQYRLGVRFLTYGGRARKCEDVFEMGRADVDELAHKTGETVRLIVENSGYGLTLYQSLGENVTEPHTHMGMMEYLHSTAAGKAFLAALPQAEAEAIIDERGLERLTTNTITSPDELYKELERIRSRGISFDNEEQFEGVRCIATTLIGESDDLLGAVSISAPTERMSHHRFRSELPRQLQSVTEEINRVEEYRFRHELPCISRTLSQ</sequence>
<evidence type="ECO:0000259" key="5">
    <source>
        <dbReference type="PROSITE" id="PS51078"/>
    </source>
</evidence>
<proteinExistence type="predicted"/>
<dbReference type="Gene3D" id="3.30.450.40">
    <property type="match status" value="1"/>
</dbReference>
<dbReference type="SMART" id="SM00346">
    <property type="entry name" value="HTH_ICLR"/>
    <property type="match status" value="1"/>
</dbReference>
<evidence type="ECO:0000256" key="1">
    <source>
        <dbReference type="ARBA" id="ARBA00023015"/>
    </source>
</evidence>
<dbReference type="InterPro" id="IPR036388">
    <property type="entry name" value="WH-like_DNA-bd_sf"/>
</dbReference>
<keyword evidence="7" id="KW-1185">Reference proteome</keyword>
<keyword evidence="1" id="KW-0805">Transcription regulation</keyword>
<dbReference type="InterPro" id="IPR050707">
    <property type="entry name" value="HTH_MetabolicPath_Reg"/>
</dbReference>
<dbReference type="Proteomes" id="UP001596296">
    <property type="component" value="Unassembled WGS sequence"/>
</dbReference>
<dbReference type="SUPFAM" id="SSF46785">
    <property type="entry name" value="Winged helix' DNA-binding domain"/>
    <property type="match status" value="1"/>
</dbReference>
<evidence type="ECO:0000256" key="2">
    <source>
        <dbReference type="ARBA" id="ARBA00023125"/>
    </source>
</evidence>
<feature type="domain" description="HTH iclR-type" evidence="4">
    <location>
        <begin position="11"/>
        <end position="70"/>
    </location>
</feature>
<evidence type="ECO:0000259" key="4">
    <source>
        <dbReference type="PROSITE" id="PS51077"/>
    </source>
</evidence>
<dbReference type="Pfam" id="PF09339">
    <property type="entry name" value="HTH_IclR"/>
    <property type="match status" value="1"/>
</dbReference>